<evidence type="ECO:0000313" key="6">
    <source>
        <dbReference type="Proteomes" id="UP000442990"/>
    </source>
</evidence>
<feature type="domain" description="AMP-dependent synthetase/ligase" evidence="3">
    <location>
        <begin position="65"/>
        <end position="405"/>
    </location>
</feature>
<dbReference type="GO" id="GO:0016878">
    <property type="term" value="F:acid-thiol ligase activity"/>
    <property type="evidence" value="ECO:0007669"/>
    <property type="project" value="TreeGrafter"/>
</dbReference>
<dbReference type="Proteomes" id="UP000442990">
    <property type="component" value="Unassembled WGS sequence"/>
</dbReference>
<dbReference type="EMBL" id="WBKG01000005">
    <property type="protein sequence ID" value="KAB1989102.1"/>
    <property type="molecule type" value="Genomic_DNA"/>
</dbReference>
<feature type="domain" description="AMP-binding enzyme C-terminal" evidence="4">
    <location>
        <begin position="460"/>
        <end position="535"/>
    </location>
</feature>
<dbReference type="AlphaFoldDB" id="A0A7J5DK69"/>
<dbReference type="InterPro" id="IPR042099">
    <property type="entry name" value="ANL_N_sf"/>
</dbReference>
<reference evidence="5 6" key="1">
    <citation type="submission" date="2019-09" db="EMBL/GenBank/DDBJ databases">
        <title>Isolation and identification of active actinomycetes.</title>
        <authorList>
            <person name="Yu Z."/>
            <person name="Han C."/>
            <person name="Yu B."/>
        </authorList>
    </citation>
    <scope>NUCLEOTIDE SEQUENCE [LARGE SCALE GENOMIC DNA]</scope>
    <source>
        <strain evidence="5 6">NEAU-H2</strain>
    </source>
</reference>
<feature type="compositionally biased region" description="Pro residues" evidence="2">
    <location>
        <begin position="591"/>
        <end position="602"/>
    </location>
</feature>
<gene>
    <name evidence="5" type="ORF">F8144_08585</name>
</gene>
<dbReference type="Pfam" id="PF00501">
    <property type="entry name" value="AMP-binding"/>
    <property type="match status" value="1"/>
</dbReference>
<dbReference type="PROSITE" id="PS00455">
    <property type="entry name" value="AMP_BINDING"/>
    <property type="match status" value="1"/>
</dbReference>
<dbReference type="InterPro" id="IPR045851">
    <property type="entry name" value="AMP-bd_C_sf"/>
</dbReference>
<dbReference type="InterPro" id="IPR020845">
    <property type="entry name" value="AMP-binding_CS"/>
</dbReference>
<dbReference type="RefSeq" id="WP_151468651.1">
    <property type="nucleotide sequence ID" value="NZ_WBKG01000005.1"/>
</dbReference>
<feature type="compositionally biased region" description="Basic and acidic residues" evidence="2">
    <location>
        <begin position="17"/>
        <end position="32"/>
    </location>
</feature>
<feature type="region of interest" description="Disordered" evidence="2">
    <location>
        <begin position="536"/>
        <end position="619"/>
    </location>
</feature>
<evidence type="ECO:0000259" key="4">
    <source>
        <dbReference type="Pfam" id="PF13193"/>
    </source>
</evidence>
<keyword evidence="1" id="KW-0436">Ligase</keyword>
<organism evidence="5 6">
    <name type="scientific">Streptomyces triticiradicis</name>
    <dbReference type="NCBI Taxonomy" id="2651189"/>
    <lineage>
        <taxon>Bacteria</taxon>
        <taxon>Bacillati</taxon>
        <taxon>Actinomycetota</taxon>
        <taxon>Actinomycetes</taxon>
        <taxon>Kitasatosporales</taxon>
        <taxon>Streptomycetaceae</taxon>
        <taxon>Streptomyces</taxon>
    </lineage>
</organism>
<dbReference type="PANTHER" id="PTHR43352">
    <property type="entry name" value="ACETYL-COA SYNTHETASE"/>
    <property type="match status" value="1"/>
</dbReference>
<keyword evidence="6" id="KW-1185">Reference proteome</keyword>
<feature type="compositionally biased region" description="Low complexity" evidence="2">
    <location>
        <begin position="561"/>
        <end position="590"/>
    </location>
</feature>
<dbReference type="Pfam" id="PF13193">
    <property type="entry name" value="AMP-binding_C"/>
    <property type="match status" value="1"/>
</dbReference>
<dbReference type="SUPFAM" id="SSF56801">
    <property type="entry name" value="Acetyl-CoA synthetase-like"/>
    <property type="match status" value="1"/>
</dbReference>
<evidence type="ECO:0000259" key="3">
    <source>
        <dbReference type="Pfam" id="PF00501"/>
    </source>
</evidence>
<name>A0A7J5DK69_9ACTN</name>
<sequence length="619" mass="65868">MDLVDPLDPEDTPEPARSAHVDTFARDHLPPPDQWPELRFDLPGLRYPARLNCAAELLAGTDAGRPVFRTPSGAPWTYGQLRARVDRIAHVLTGELGVVPGNRVLLRGPTTPWLAACWLAVLKAGAVAVTVLAQQRPHELGTMCSIARVTHALCDVRSVDDLVKAEVPGLRVTTYGGDGPGDLLLRITGAPDEPFEAVDTAADDVALIAFTSGTTGRPKGCMHFHRDVLAIADTFSEHVLRPHEDDVFAGSPPLGFTFGLGGLVVFPLRAGACSLLLEQAGPRQMLPAIAEHRVSVLFTAPTAYRAMLAELAESGHDIGSLRRCVSAGENLPAATWRDWRERTGLGIINGIGATELLHIFISAADDDIRPGATGVPVPGWQARVVDAGGTPVPDGEPGLLAVRGPVGCRYLADPRQREYVRGGWNITGDTYVRDPDGYFRYVARADDMIISAGYNIAGPEVEDALLRHPDVLETAVVGRADEARGQIAVAYTVLKEGARRDAEALRAFLKSELAPYKCPREIVFLDALPRTATGKLQRFRLREEPPSGGGTAAPPAPVPEEPASVSEEPASVSEEPAPVSEEPAPVSEEPAPVPEEPAPVPEEPALAPGDGSPASGDPK</sequence>
<comment type="caution">
    <text evidence="5">The sequence shown here is derived from an EMBL/GenBank/DDBJ whole genome shotgun (WGS) entry which is preliminary data.</text>
</comment>
<feature type="compositionally biased region" description="Acidic residues" evidence="2">
    <location>
        <begin position="1"/>
        <end position="13"/>
    </location>
</feature>
<dbReference type="FunFam" id="3.30.300.30:FF:000061">
    <property type="entry name" value="Fatty acid-CoA ligase"/>
    <property type="match status" value="1"/>
</dbReference>
<protein>
    <submittedName>
        <fullName evidence="5">AMP-binding protein</fullName>
    </submittedName>
</protein>
<evidence type="ECO:0000256" key="1">
    <source>
        <dbReference type="ARBA" id="ARBA00022598"/>
    </source>
</evidence>
<evidence type="ECO:0000256" key="2">
    <source>
        <dbReference type="SAM" id="MobiDB-lite"/>
    </source>
</evidence>
<dbReference type="InterPro" id="IPR025110">
    <property type="entry name" value="AMP-bd_C"/>
</dbReference>
<dbReference type="Gene3D" id="6.10.250.1010">
    <property type="match status" value="1"/>
</dbReference>
<accession>A0A7J5DK69</accession>
<proteinExistence type="predicted"/>
<dbReference type="Gene3D" id="3.40.50.12780">
    <property type="entry name" value="N-terminal domain of ligase-like"/>
    <property type="match status" value="1"/>
</dbReference>
<dbReference type="InterPro" id="IPR000873">
    <property type="entry name" value="AMP-dep_synth/lig_dom"/>
</dbReference>
<dbReference type="GO" id="GO:0044550">
    <property type="term" value="P:secondary metabolite biosynthetic process"/>
    <property type="evidence" value="ECO:0007669"/>
    <property type="project" value="TreeGrafter"/>
</dbReference>
<dbReference type="Gene3D" id="3.30.300.30">
    <property type="match status" value="1"/>
</dbReference>
<dbReference type="PANTHER" id="PTHR43352:SF1">
    <property type="entry name" value="ANTHRANILATE--COA LIGASE"/>
    <property type="match status" value="1"/>
</dbReference>
<feature type="region of interest" description="Disordered" evidence="2">
    <location>
        <begin position="1"/>
        <end position="32"/>
    </location>
</feature>
<evidence type="ECO:0000313" key="5">
    <source>
        <dbReference type="EMBL" id="KAB1989102.1"/>
    </source>
</evidence>